<feature type="transmembrane region" description="Helical" evidence="6">
    <location>
        <begin position="416"/>
        <end position="446"/>
    </location>
</feature>
<organism evidence="7 8">
    <name type="scientific">Weissella fermenti</name>
    <dbReference type="NCBI Taxonomy" id="2987699"/>
    <lineage>
        <taxon>Bacteria</taxon>
        <taxon>Bacillati</taxon>
        <taxon>Bacillota</taxon>
        <taxon>Bacilli</taxon>
        <taxon>Lactobacillales</taxon>
        <taxon>Lactobacillaceae</taxon>
        <taxon>Weissella</taxon>
    </lineage>
</organism>
<feature type="transmembrane region" description="Helical" evidence="6">
    <location>
        <begin position="112"/>
        <end position="132"/>
    </location>
</feature>
<proteinExistence type="predicted"/>
<feature type="transmembrane region" description="Helical" evidence="6">
    <location>
        <begin position="207"/>
        <end position="224"/>
    </location>
</feature>
<dbReference type="InterPro" id="IPR050833">
    <property type="entry name" value="Poly_Biosynth_Transport"/>
</dbReference>
<evidence type="ECO:0000256" key="6">
    <source>
        <dbReference type="SAM" id="Phobius"/>
    </source>
</evidence>
<feature type="transmembrane region" description="Helical" evidence="6">
    <location>
        <begin position="84"/>
        <end position="106"/>
    </location>
</feature>
<keyword evidence="3 6" id="KW-0812">Transmembrane</keyword>
<feature type="transmembrane region" description="Helical" evidence="6">
    <location>
        <begin position="325"/>
        <end position="345"/>
    </location>
</feature>
<evidence type="ECO:0000313" key="7">
    <source>
        <dbReference type="EMBL" id="MDF9299118.1"/>
    </source>
</evidence>
<feature type="transmembrane region" description="Helical" evidence="6">
    <location>
        <begin position="294"/>
        <end position="313"/>
    </location>
</feature>
<keyword evidence="4 6" id="KW-1133">Transmembrane helix</keyword>
<keyword evidence="5 6" id="KW-0472">Membrane</keyword>
<protein>
    <submittedName>
        <fullName evidence="7">Oligosaccharide flippase family protein</fullName>
    </submittedName>
</protein>
<dbReference type="Proteomes" id="UP001146336">
    <property type="component" value="Unassembled WGS sequence"/>
</dbReference>
<evidence type="ECO:0000256" key="2">
    <source>
        <dbReference type="ARBA" id="ARBA00022475"/>
    </source>
</evidence>
<dbReference type="EMBL" id="JAOZFC020000001">
    <property type="protein sequence ID" value="MDF9299118.1"/>
    <property type="molecule type" value="Genomic_DNA"/>
</dbReference>
<feature type="transmembrane region" description="Helical" evidence="6">
    <location>
        <begin position="352"/>
        <end position="370"/>
    </location>
</feature>
<evidence type="ECO:0000313" key="8">
    <source>
        <dbReference type="Proteomes" id="UP001146336"/>
    </source>
</evidence>
<dbReference type="RefSeq" id="WP_199403862.1">
    <property type="nucleotide sequence ID" value="NZ_JAOZFC020000001.1"/>
</dbReference>
<gene>
    <name evidence="7" type="ORF">OIT47_002170</name>
</gene>
<feature type="transmembrane region" description="Helical" evidence="6">
    <location>
        <begin position="376"/>
        <end position="395"/>
    </location>
</feature>
<feature type="transmembrane region" description="Helical" evidence="6">
    <location>
        <begin position="54"/>
        <end position="72"/>
    </location>
</feature>
<dbReference type="InterPro" id="IPR002797">
    <property type="entry name" value="Polysacc_synth"/>
</dbReference>
<dbReference type="PANTHER" id="PTHR30250">
    <property type="entry name" value="PST FAMILY PREDICTED COLANIC ACID TRANSPORTER"/>
    <property type="match status" value="1"/>
</dbReference>
<feature type="transmembrane region" description="Helical" evidence="6">
    <location>
        <begin position="12"/>
        <end position="34"/>
    </location>
</feature>
<dbReference type="PANTHER" id="PTHR30250:SF11">
    <property type="entry name" value="O-ANTIGEN TRANSPORTER-RELATED"/>
    <property type="match status" value="1"/>
</dbReference>
<keyword evidence="2" id="KW-1003">Cell membrane</keyword>
<evidence type="ECO:0000256" key="5">
    <source>
        <dbReference type="ARBA" id="ARBA00023136"/>
    </source>
</evidence>
<reference evidence="7" key="1">
    <citation type="submission" date="2023-03" db="EMBL/GenBank/DDBJ databases">
        <title>Comparative genomics of Weissella fermenti BK2, and weissella type species.</title>
        <authorList>
            <person name="Lee J.K."/>
            <person name="Baek J.H."/>
            <person name="Kim J.M."/>
            <person name="Choi D.G."/>
            <person name="Jeon C.O."/>
        </authorList>
    </citation>
    <scope>NUCLEOTIDE SEQUENCE</scope>
    <source>
        <strain evidence="7">BK2</strain>
    </source>
</reference>
<keyword evidence="8" id="KW-1185">Reference proteome</keyword>
<feature type="transmembrane region" description="Helical" evidence="6">
    <location>
        <begin position="139"/>
        <end position="160"/>
    </location>
</feature>
<evidence type="ECO:0000256" key="4">
    <source>
        <dbReference type="ARBA" id="ARBA00022989"/>
    </source>
</evidence>
<name>A0ABT6D372_9LACO</name>
<comment type="subcellular location">
    <subcellularLocation>
        <location evidence="1">Cell membrane</location>
        <topology evidence="1">Multi-pass membrane protein</topology>
    </subcellularLocation>
</comment>
<comment type="caution">
    <text evidence="7">The sequence shown here is derived from an EMBL/GenBank/DDBJ whole genome shotgun (WGS) entry which is preliminary data.</text>
</comment>
<accession>A0ABT6D372</accession>
<feature type="transmembrane region" description="Helical" evidence="6">
    <location>
        <begin position="166"/>
        <end position="186"/>
    </location>
</feature>
<sequence>MAERVRELIKNTGIFAIGSLSTKVLSLLMVPLYTTVLSTADYGTVDVIGTFTGLLAPVITLSVYDAVFRWALDDQADASRSFSNALVIWLTSTLLFSAVCLFLHTLNTPHIGYFWVMVVTGSLGAICSNLVRGIGYVKLFTIAGIVSSVSFMSLNLVFLLQLHLGLTGYLLASAISALVSLVIVTTGAKISRYWDAGLVHPKHMRQLLLYTMPLIPNALSWWGVASANRLVLLSFAGVAANGLYAVANKLPSLINLIYGAFLQSWQMSAVKTFDDQDSGAYYTRTFDVVMRLQLVAVMALMALTQPVLANWVAPDYFTSWQAVPGLLLTVVYTNMSAMVGATYLAAKRTKGLFLTTMYGAVISIGLSLVTVPHLGIIGASLASCLGFAAVLGIRLHETRQFVTINVAWGVVIKYHVVILLQLAIMCMIPVCAIQTICLLLLTVGIVSTDWPFYQGLIATLTNKR</sequence>
<evidence type="ECO:0000256" key="1">
    <source>
        <dbReference type="ARBA" id="ARBA00004651"/>
    </source>
</evidence>
<evidence type="ECO:0000256" key="3">
    <source>
        <dbReference type="ARBA" id="ARBA00022692"/>
    </source>
</evidence>
<dbReference type="Pfam" id="PF01943">
    <property type="entry name" value="Polysacc_synt"/>
    <property type="match status" value="1"/>
</dbReference>